<keyword evidence="2" id="KW-1185">Reference proteome</keyword>
<dbReference type="EMBL" id="BPLQ01007944">
    <property type="protein sequence ID" value="GIY33479.1"/>
    <property type="molecule type" value="Genomic_DNA"/>
</dbReference>
<comment type="caution">
    <text evidence="1">The sequence shown here is derived from an EMBL/GenBank/DDBJ whole genome shotgun (WGS) entry which is preliminary data.</text>
</comment>
<dbReference type="AlphaFoldDB" id="A0AAV4SJH6"/>
<evidence type="ECO:0000313" key="1">
    <source>
        <dbReference type="EMBL" id="GIY33479.1"/>
    </source>
</evidence>
<name>A0AAV4SJH6_9ARAC</name>
<protein>
    <submittedName>
        <fullName evidence="1">Uncharacterized protein</fullName>
    </submittedName>
</protein>
<organism evidence="1 2">
    <name type="scientific">Caerostris darwini</name>
    <dbReference type="NCBI Taxonomy" id="1538125"/>
    <lineage>
        <taxon>Eukaryota</taxon>
        <taxon>Metazoa</taxon>
        <taxon>Ecdysozoa</taxon>
        <taxon>Arthropoda</taxon>
        <taxon>Chelicerata</taxon>
        <taxon>Arachnida</taxon>
        <taxon>Araneae</taxon>
        <taxon>Araneomorphae</taxon>
        <taxon>Entelegynae</taxon>
        <taxon>Araneoidea</taxon>
        <taxon>Araneidae</taxon>
        <taxon>Caerostris</taxon>
    </lineage>
</organism>
<sequence>MAHSFKNALIPASIMQTIINIFFKKEFILLRGMSSLITSTLPKRQLTIDYRRTTFGLYTKTKGLSENEYNLCINLILIQKHNLRHVRPPPIVQRSTSRVTNLC</sequence>
<accession>A0AAV4SJH6</accession>
<gene>
    <name evidence="1" type="ORF">CDAR_474231</name>
</gene>
<dbReference type="Proteomes" id="UP001054837">
    <property type="component" value="Unassembled WGS sequence"/>
</dbReference>
<proteinExistence type="predicted"/>
<reference evidence="1 2" key="1">
    <citation type="submission" date="2021-06" db="EMBL/GenBank/DDBJ databases">
        <title>Caerostris darwini draft genome.</title>
        <authorList>
            <person name="Kono N."/>
            <person name="Arakawa K."/>
        </authorList>
    </citation>
    <scope>NUCLEOTIDE SEQUENCE [LARGE SCALE GENOMIC DNA]</scope>
</reference>
<evidence type="ECO:0000313" key="2">
    <source>
        <dbReference type="Proteomes" id="UP001054837"/>
    </source>
</evidence>